<dbReference type="Proteomes" id="UP001054252">
    <property type="component" value="Unassembled WGS sequence"/>
</dbReference>
<reference evidence="1 2" key="1">
    <citation type="journal article" date="2021" name="Commun. Biol.">
        <title>The genome of Shorea leprosula (Dipterocarpaceae) highlights the ecological relevance of drought in aseasonal tropical rainforests.</title>
        <authorList>
            <person name="Ng K.K.S."/>
            <person name="Kobayashi M.J."/>
            <person name="Fawcett J.A."/>
            <person name="Hatakeyama M."/>
            <person name="Paape T."/>
            <person name="Ng C.H."/>
            <person name="Ang C.C."/>
            <person name="Tnah L.H."/>
            <person name="Lee C.T."/>
            <person name="Nishiyama T."/>
            <person name="Sese J."/>
            <person name="O'Brien M.J."/>
            <person name="Copetti D."/>
            <person name="Mohd Noor M.I."/>
            <person name="Ong R.C."/>
            <person name="Putra M."/>
            <person name="Sireger I.Z."/>
            <person name="Indrioko S."/>
            <person name="Kosugi Y."/>
            <person name="Izuno A."/>
            <person name="Isagi Y."/>
            <person name="Lee S.L."/>
            <person name="Shimizu K.K."/>
        </authorList>
    </citation>
    <scope>NUCLEOTIDE SEQUENCE [LARGE SCALE GENOMIC DNA]</scope>
    <source>
        <strain evidence="1">214</strain>
    </source>
</reference>
<evidence type="ECO:0000313" key="2">
    <source>
        <dbReference type="Proteomes" id="UP001054252"/>
    </source>
</evidence>
<accession>A0AAV5L3T3</accession>
<dbReference type="EMBL" id="BPVZ01000091">
    <property type="protein sequence ID" value="GKV31437.1"/>
    <property type="molecule type" value="Genomic_DNA"/>
</dbReference>
<comment type="caution">
    <text evidence="1">The sequence shown here is derived from an EMBL/GenBank/DDBJ whole genome shotgun (WGS) entry which is preliminary data.</text>
</comment>
<keyword evidence="2" id="KW-1185">Reference proteome</keyword>
<gene>
    <name evidence="1" type="ORF">SLEP1_g40123</name>
</gene>
<name>A0AAV5L3T3_9ROSI</name>
<organism evidence="1 2">
    <name type="scientific">Rubroshorea leprosula</name>
    <dbReference type="NCBI Taxonomy" id="152421"/>
    <lineage>
        <taxon>Eukaryota</taxon>
        <taxon>Viridiplantae</taxon>
        <taxon>Streptophyta</taxon>
        <taxon>Embryophyta</taxon>
        <taxon>Tracheophyta</taxon>
        <taxon>Spermatophyta</taxon>
        <taxon>Magnoliopsida</taxon>
        <taxon>eudicotyledons</taxon>
        <taxon>Gunneridae</taxon>
        <taxon>Pentapetalae</taxon>
        <taxon>rosids</taxon>
        <taxon>malvids</taxon>
        <taxon>Malvales</taxon>
        <taxon>Dipterocarpaceae</taxon>
        <taxon>Rubroshorea</taxon>
    </lineage>
</organism>
<proteinExistence type="predicted"/>
<evidence type="ECO:0000313" key="1">
    <source>
        <dbReference type="EMBL" id="GKV31437.1"/>
    </source>
</evidence>
<sequence>MAYQKDYLLKAAQDFSLIDQCFRRHHQHTEAGLIPLKGWTTPTGYPEYTHNVQCWNPAQSRTNYVKQADVNLMETQGQNWRNHPWIYTVKEPATIDCFGNRMNEKPRLSEAAGVTLMNRNETAKLHGGIVTDYGRK</sequence>
<protein>
    <submittedName>
        <fullName evidence="1">Uncharacterized protein</fullName>
    </submittedName>
</protein>
<dbReference type="AlphaFoldDB" id="A0AAV5L3T3"/>